<dbReference type="Proteomes" id="UP000188937">
    <property type="component" value="Chromosome"/>
</dbReference>
<accession>A0A1U9KI17</accession>
<evidence type="ECO:0000313" key="1">
    <source>
        <dbReference type="EMBL" id="AQS85369.1"/>
    </source>
</evidence>
<reference evidence="1 2" key="1">
    <citation type="submission" date="2016-03" db="EMBL/GenBank/DDBJ databases">
        <title>Acetic acid bacteria sequencing.</title>
        <authorList>
            <person name="Brandt J."/>
            <person name="Jakob F."/>
            <person name="Vogel R.F."/>
        </authorList>
    </citation>
    <scope>NUCLEOTIDE SEQUENCE [LARGE SCALE GENOMIC DNA]</scope>
    <source>
        <strain evidence="1 2">TMW2.1153</strain>
    </source>
</reference>
<dbReference type="AlphaFoldDB" id="A0A1U9KI17"/>
<dbReference type="EMBL" id="CP014692">
    <property type="protein sequence ID" value="AQS85369.1"/>
    <property type="molecule type" value="Genomic_DNA"/>
</dbReference>
<gene>
    <name evidence="1" type="ORF">A0U92_11870</name>
</gene>
<organism evidence="1 2">
    <name type="scientific">Acetobacter aceti</name>
    <dbReference type="NCBI Taxonomy" id="435"/>
    <lineage>
        <taxon>Bacteria</taxon>
        <taxon>Pseudomonadati</taxon>
        <taxon>Pseudomonadota</taxon>
        <taxon>Alphaproteobacteria</taxon>
        <taxon>Acetobacterales</taxon>
        <taxon>Acetobacteraceae</taxon>
        <taxon>Acetobacter</taxon>
        <taxon>Acetobacter subgen. Acetobacter</taxon>
    </lineage>
</organism>
<name>A0A1U9KI17_ACEAC</name>
<sequence length="71" mass="7792">MSGKGRLLAMLAMALRGAIETMLQIRADLKVILRCVIGNVSAIQYSKCYIMGWERADPITLNGQEQGAPVR</sequence>
<dbReference type="KEGG" id="aace:A0U92_11870"/>
<proteinExistence type="predicted"/>
<keyword evidence="2" id="KW-1185">Reference proteome</keyword>
<evidence type="ECO:0000313" key="2">
    <source>
        <dbReference type="Proteomes" id="UP000188937"/>
    </source>
</evidence>
<protein>
    <submittedName>
        <fullName evidence="1">Uncharacterized protein</fullName>
    </submittedName>
</protein>